<dbReference type="NCBIfam" id="TIGR01726">
    <property type="entry name" value="HEQRo_perm_3TM"/>
    <property type="match status" value="1"/>
</dbReference>
<gene>
    <name evidence="11" type="ORF">M8A51_20380</name>
</gene>
<evidence type="ECO:0000256" key="4">
    <source>
        <dbReference type="ARBA" id="ARBA00022475"/>
    </source>
</evidence>
<feature type="domain" description="ABC transmembrane type-1" evidence="10">
    <location>
        <begin position="96"/>
        <end position="373"/>
    </location>
</feature>
<keyword evidence="7 9" id="KW-1133">Transmembrane helix</keyword>
<dbReference type="Pfam" id="PF00528">
    <property type="entry name" value="BPD_transp_1"/>
    <property type="match status" value="1"/>
</dbReference>
<evidence type="ECO:0000256" key="3">
    <source>
        <dbReference type="ARBA" id="ARBA00022448"/>
    </source>
</evidence>
<dbReference type="PANTHER" id="PTHR30614:SF37">
    <property type="entry name" value="AMINO-ACID ABC TRANSPORTER PERMEASE PROTEIN YHDX-RELATED"/>
    <property type="match status" value="1"/>
</dbReference>
<dbReference type="InterPro" id="IPR035906">
    <property type="entry name" value="MetI-like_sf"/>
</dbReference>
<evidence type="ECO:0000256" key="6">
    <source>
        <dbReference type="ARBA" id="ARBA00022970"/>
    </source>
</evidence>
<proteinExistence type="inferred from homology"/>
<keyword evidence="4" id="KW-1003">Cell membrane</keyword>
<feature type="transmembrane region" description="Helical" evidence="9">
    <location>
        <begin position="179"/>
        <end position="202"/>
    </location>
</feature>
<dbReference type="InterPro" id="IPR000515">
    <property type="entry name" value="MetI-like"/>
</dbReference>
<dbReference type="InterPro" id="IPR043429">
    <property type="entry name" value="ArtM/GltK/GlnP/TcyL/YhdX-like"/>
</dbReference>
<keyword evidence="12" id="KW-1185">Reference proteome</keyword>
<evidence type="ECO:0000256" key="2">
    <source>
        <dbReference type="ARBA" id="ARBA00010072"/>
    </source>
</evidence>
<evidence type="ECO:0000256" key="8">
    <source>
        <dbReference type="ARBA" id="ARBA00023136"/>
    </source>
</evidence>
<keyword evidence="3 9" id="KW-0813">Transport</keyword>
<keyword evidence="8 9" id="KW-0472">Membrane</keyword>
<dbReference type="RefSeq" id="WP_251780371.1">
    <property type="nucleotide sequence ID" value="NZ_JAMKFE010000014.1"/>
</dbReference>
<evidence type="ECO:0000256" key="1">
    <source>
        <dbReference type="ARBA" id="ARBA00004429"/>
    </source>
</evidence>
<dbReference type="CDD" id="cd06261">
    <property type="entry name" value="TM_PBP2"/>
    <property type="match status" value="1"/>
</dbReference>
<evidence type="ECO:0000256" key="9">
    <source>
        <dbReference type="RuleBase" id="RU363032"/>
    </source>
</evidence>
<sequence length="385" mass="40093">MSTTSASLPAPAEMNAAPKPPAAPLKWRSLLLQVVALALVLAAGGWLAHNAAQNLEARNIASGFGFLDDSAGFALSEGLVEYQAGDSYAKAFAAGLSNTVRAAVPAVLLASLLGFAAGLAQVSRHALVRLLASVYVDVVRNVPLLVQVLMWYFALTLSLPSPDQPMQWGEHVYLSKGGLAVAIPELGTGRIVSGLVVTLALLAAAWRFAARRGLAVAGALAVSAALWFALPQGWQQPTVGIFGVSGGATLSPEWLALVGALTVYAGAYCAEVVRAGVQAVPRAQWEAAHALGFTRTQTLARVIVPQALRVIVPPYTSLVMNTVKNSSLAVAIGYPDIVSVATTSLNQNGQAIECLSIIAGVYLMLNLVIAVVMGAVNTRVQLKER</sequence>
<evidence type="ECO:0000313" key="11">
    <source>
        <dbReference type="EMBL" id="MCM5681892.1"/>
    </source>
</evidence>
<evidence type="ECO:0000256" key="7">
    <source>
        <dbReference type="ARBA" id="ARBA00022989"/>
    </source>
</evidence>
<keyword evidence="6" id="KW-0029">Amino-acid transport</keyword>
<comment type="subcellular location">
    <subcellularLocation>
        <location evidence="1">Cell inner membrane</location>
        <topology evidence="1">Multi-pass membrane protein</topology>
    </subcellularLocation>
    <subcellularLocation>
        <location evidence="9">Cell membrane</location>
        <topology evidence="9">Multi-pass membrane protein</topology>
    </subcellularLocation>
</comment>
<dbReference type="Proteomes" id="UP001165541">
    <property type="component" value="Unassembled WGS sequence"/>
</dbReference>
<evidence type="ECO:0000259" key="10">
    <source>
        <dbReference type="PROSITE" id="PS50928"/>
    </source>
</evidence>
<protein>
    <submittedName>
        <fullName evidence="11">ABC transporter permease subunit</fullName>
    </submittedName>
</protein>
<dbReference type="InterPro" id="IPR010065">
    <property type="entry name" value="AA_ABC_transptr_permease_3TM"/>
</dbReference>
<feature type="transmembrane region" description="Helical" evidence="9">
    <location>
        <begin position="30"/>
        <end position="48"/>
    </location>
</feature>
<comment type="similarity">
    <text evidence="2">Belongs to the binding-protein-dependent transport system permease family. HisMQ subfamily.</text>
</comment>
<dbReference type="EMBL" id="JAMKFE010000014">
    <property type="protein sequence ID" value="MCM5681892.1"/>
    <property type="molecule type" value="Genomic_DNA"/>
</dbReference>
<accession>A0ABT0YT17</accession>
<name>A0ABT0YT17_9BURK</name>
<dbReference type="SUPFAM" id="SSF161098">
    <property type="entry name" value="MetI-like"/>
    <property type="match status" value="2"/>
</dbReference>
<evidence type="ECO:0000256" key="5">
    <source>
        <dbReference type="ARBA" id="ARBA00022692"/>
    </source>
</evidence>
<dbReference type="Gene3D" id="1.10.3720.10">
    <property type="entry name" value="MetI-like"/>
    <property type="match status" value="2"/>
</dbReference>
<reference evidence="11" key="1">
    <citation type="submission" date="2022-05" db="EMBL/GenBank/DDBJ databases">
        <title>Schlegelella sp. nov., isolated from mangrove soil.</title>
        <authorList>
            <person name="Liu Y."/>
            <person name="Ge X."/>
            <person name="Liu W."/>
        </authorList>
    </citation>
    <scope>NUCLEOTIDE SEQUENCE</scope>
    <source>
        <strain evidence="11">S2-27</strain>
    </source>
</reference>
<organism evidence="11 12">
    <name type="scientific">Caldimonas mangrovi</name>
    <dbReference type="NCBI Taxonomy" id="2944811"/>
    <lineage>
        <taxon>Bacteria</taxon>
        <taxon>Pseudomonadati</taxon>
        <taxon>Pseudomonadota</taxon>
        <taxon>Betaproteobacteria</taxon>
        <taxon>Burkholderiales</taxon>
        <taxon>Sphaerotilaceae</taxon>
        <taxon>Caldimonas</taxon>
    </lineage>
</organism>
<feature type="transmembrane region" description="Helical" evidence="9">
    <location>
        <begin position="102"/>
        <end position="122"/>
    </location>
</feature>
<comment type="caution">
    <text evidence="11">The sequence shown here is derived from an EMBL/GenBank/DDBJ whole genome shotgun (WGS) entry which is preliminary data.</text>
</comment>
<dbReference type="PANTHER" id="PTHR30614">
    <property type="entry name" value="MEMBRANE COMPONENT OF AMINO ACID ABC TRANSPORTER"/>
    <property type="match status" value="1"/>
</dbReference>
<feature type="transmembrane region" description="Helical" evidence="9">
    <location>
        <begin position="254"/>
        <end position="273"/>
    </location>
</feature>
<keyword evidence="5 9" id="KW-0812">Transmembrane</keyword>
<evidence type="ECO:0000313" key="12">
    <source>
        <dbReference type="Proteomes" id="UP001165541"/>
    </source>
</evidence>
<feature type="transmembrane region" description="Helical" evidence="9">
    <location>
        <begin position="214"/>
        <end position="234"/>
    </location>
</feature>
<dbReference type="PROSITE" id="PS50928">
    <property type="entry name" value="ABC_TM1"/>
    <property type="match status" value="1"/>
</dbReference>
<feature type="transmembrane region" description="Helical" evidence="9">
    <location>
        <begin position="354"/>
        <end position="376"/>
    </location>
</feature>